<evidence type="ECO:0000259" key="4">
    <source>
        <dbReference type="Pfam" id="PF26573"/>
    </source>
</evidence>
<dbReference type="PANTHER" id="PTHR31139:SF4">
    <property type="entry name" value="ECTOPIC P GRANULES PROTEIN 5 HOMOLOG"/>
    <property type="match status" value="1"/>
</dbReference>
<dbReference type="PANTHER" id="PTHR31139">
    <property type="entry name" value="ECTOPIC P GRANULES PROTEIN 5 HOMOLOG"/>
    <property type="match status" value="1"/>
</dbReference>
<dbReference type="EMBL" id="JAWJWF010000051">
    <property type="protein sequence ID" value="KAK6617528.1"/>
    <property type="molecule type" value="Genomic_DNA"/>
</dbReference>
<gene>
    <name evidence="5" type="ORF">RUM44_005116</name>
</gene>
<dbReference type="Pfam" id="PF26573">
    <property type="entry name" value="TPR_Epg5_2"/>
    <property type="match status" value="1"/>
</dbReference>
<dbReference type="Pfam" id="PF26106">
    <property type="entry name" value="TPR_Epg5_C"/>
    <property type="match status" value="1"/>
</dbReference>
<protein>
    <recommendedName>
        <fullName evidence="7">Ectopic P granules protein 5 homolog</fullName>
    </recommendedName>
</protein>
<dbReference type="Pfam" id="PF26103">
    <property type="entry name" value="TPR_Epg5"/>
    <property type="match status" value="1"/>
</dbReference>
<keyword evidence="2" id="KW-0072">Autophagy</keyword>
<evidence type="ECO:0000313" key="6">
    <source>
        <dbReference type="Proteomes" id="UP001359485"/>
    </source>
</evidence>
<dbReference type="InterPro" id="IPR059030">
    <property type="entry name" value="TPR_Epg5_mid"/>
</dbReference>
<dbReference type="Proteomes" id="UP001359485">
    <property type="component" value="Unassembled WGS sequence"/>
</dbReference>
<sequence>MNDKEEQDKEDMLLCSELQSVSGAHISSVPEEEKILSDSNEEAEAKILSNGKILLNSNFIVEDSQNVEFNKVQDIIYPNFCDYSTLAETVKTLKIELQNPSSPVDKISLKGDQLGVLESSNVSKESFDISKYNFTLIIKDFMVPFSEDKLSEFYFNPELHDIKNAINEKLSGKVYNKKINENYLYNLLIEYNHSKICVSKNKKKITELKKRINICISNLWTVWEDATIKAKEVCQDGNFIVFVQNYTKAQFNTNTYNEFVYLLKEIQKITFDLKIEYHLQSLVTSCPEFTNLGMNSLVTISKKIYNTFFQQCTENIREALNALFLLQRNQVIDLDRGFLTESQTWISNLVSVLLRVGNWEDHIFLLNHIIRCPGGISEWAASFIQLPQSNSFINPFRSDEINHLMAVLHVFLSPLNQEEDVSFIKHYEDATSDSNPWTVVDSDGEIEGETNQKYCFLKENDLVSILTQIPFGYLFKTIFHFKDDGISSELISSDYLLNLFSFSTDFINILLKGLKLYSARRYKQFTKRLGQLICHIVHYTTETLAIFMSKQIAHEERMRIQTEYDSFFLRSTKFIYSAKRHGTWQFLATMPYHMVSSTTILKLYGILQLNDNQDENILKMNFPNFEEKYSQLPEEEQYYLLTTFANMALARNISEIDFIKKVLLQLFFIGFVSQETMDISHKNVKHLLCSICCSHPFLMSEILGMQNQIFISNPTFDDRLSIQLWLQLPLDIWRLTNSDLDILSQWLIEPVQSLRCELVRIILQNLNYGICQGDLLLATETQHTIALMLMRTSVKLSNEIEQGFMRNVSNLVRCQSIEHSFNDWTWTILLKLHLHLLDKTEASLHSCLNNIGENLRSVPDIESNIELYRLVLKKNPIACFIALMTTTMGHSVPIMFDKGFQLVEILLQCGKYDPAIACLEFMTFLFLDCSDSLHNCEKFISLLSQLIIADNTYVQMAKNLISSNFPGPVLKSVECMIQNQLNVCRGLGSSKFGKCLQLWLISLSKVPLWIQEPGVLHIMDALLKNAFVDIGATQLVAETVQRLSAETKSYSETKSSLSSLVVWMNSKLNFPSLLPKGFNGEASWLSYLVIQTEFEKYERKTSIWLELLKEIHGASDKKTDIDGTLKKVCHLLNQPGRQSNSLAIYRWLFQILNTIVSHPLIPLMWQKFFYLYFFRVPGLTDRGSVGDKFFDGVLNQRLFKQLNQRLSETRDYFEELSKKTDAENPDGNYALKCLALFETYGLWMDDAKLLEPHLNVHSLPIEYNPELLGLLIHGSDTPWIDFVEYGTIERSFKSTGLMWIETKSRFRSEKLKRLTGKVKKAPVNRLKELFNSYEMPLPPPPLVNTEKINFPRTNLNLLTTLDELDKCIDPMIEKLMDYKDQYRLRMNENMLLGCHLQELSSQIYVKSETQKILKDYCSGMNKTMGGKTVQCSCSGPAILDLKYEEFKLNEEAQRRFNQYEKTFDENVERNTSHLPADLSESAVFIDITLEELKKEYQLRKERQGSDVLPAKLKQTGVDLFYKFVQLWNEKVAGTPPLAHAFNRFIEILGKTFIENNTEENIRLLGCISNNEFCGEKLIRYFSPKDILLPQDFSKNYSFAIDCTSPRSLNILTKFDLPRFLKEKEPKFSVRSSLISSVQRGLVLYSRNPTENENILQILNEHLEVLLKYDFPEHYGEVFLFLLQASQNFSIGPGVWYTFLSALLSSRSSLLENARQGPILTENGCSGKKLKQFFVKFASEESVSLDVIKGTMSSLASHFKKERLKGGAYGLYQKYRSYLEPLFIFCGMLSYSCITKTLEQDTGSLAEKITQQLWPILSDLYAPWLIPYPSGNEPKQGSHTELSISLPWSLNDLEPAYFCTSIFTESIRFLLDTLPGFNNVLNNLWMFYGSHFAHHYVKDYILNVIHENFMLLPWEKFFPSLSEVELMLHVVNQFLPSSHSFVGNIFINVKWNDLVQYHLSGYDGEIAAKLHICLLHLLVKLSMEPSLKQNEKIICLLNEANDFGWHLVDSCSYEIILNWFITSCDPRIILMDERMEYYKLDSTIFRLLQTCSGYTTHTKLFHPTTLAKRSLFVKACVKWLISSNRRFKYRDSQLFKEALQTMWDILDSVITETTSVTKRNDETIVLFGEFLAIFTEPGLSSLAEDTLCEWLSSRKSQAIVYGLMYSTGSTIGNPKLYGRIMESILENYFGFIDNSNWAEVLKIKAPSAESNCQLEKVLIDNKYFLTLYSTLLKKVKRNENNSNSKLVLTDMLHLLAEVKVSTTSEPKVLLLILFTLNLIETEMQLTEKDGISLLIRLSIILKGFVESKENGFLSAVGLTAPAFSNRFRLICLGVCGGISIMLKNYPEHYQADKEEKILQALESIETNKIYQNINQYALYVKTAISGNCTIEDIIKFMRDLGVKLFNTLYLK</sequence>
<keyword evidence="6" id="KW-1185">Reference proteome</keyword>
<evidence type="ECO:0000313" key="5">
    <source>
        <dbReference type="EMBL" id="KAK6617528.1"/>
    </source>
</evidence>
<evidence type="ECO:0000256" key="1">
    <source>
        <dbReference type="ARBA" id="ARBA00010948"/>
    </source>
</evidence>
<reference evidence="5 6" key="1">
    <citation type="submission" date="2023-09" db="EMBL/GenBank/DDBJ databases">
        <title>Genomes of two closely related lineages of the louse Polyplax serrata with different host specificities.</title>
        <authorList>
            <person name="Martinu J."/>
            <person name="Tarabai H."/>
            <person name="Stefka J."/>
            <person name="Hypsa V."/>
        </authorList>
    </citation>
    <scope>NUCLEOTIDE SEQUENCE [LARGE SCALE GENOMIC DNA]</scope>
    <source>
        <strain evidence="5">98ZLc_SE</strain>
    </source>
</reference>
<dbReference type="InterPro" id="IPR051436">
    <property type="entry name" value="Autophagy-related_EPG5"/>
</dbReference>
<feature type="domain" description="Epg5-like TPR" evidence="4">
    <location>
        <begin position="1098"/>
        <end position="1284"/>
    </location>
</feature>
<organism evidence="5 6">
    <name type="scientific">Polyplax serrata</name>
    <name type="common">Common mouse louse</name>
    <dbReference type="NCBI Taxonomy" id="468196"/>
    <lineage>
        <taxon>Eukaryota</taxon>
        <taxon>Metazoa</taxon>
        <taxon>Ecdysozoa</taxon>
        <taxon>Arthropoda</taxon>
        <taxon>Hexapoda</taxon>
        <taxon>Insecta</taxon>
        <taxon>Pterygota</taxon>
        <taxon>Neoptera</taxon>
        <taxon>Paraneoptera</taxon>
        <taxon>Psocodea</taxon>
        <taxon>Troctomorpha</taxon>
        <taxon>Phthiraptera</taxon>
        <taxon>Anoplura</taxon>
        <taxon>Polyplacidae</taxon>
        <taxon>Polyplax</taxon>
    </lineage>
</organism>
<name>A0ABR1AE50_POLSC</name>
<evidence type="ECO:0008006" key="7">
    <source>
        <dbReference type="Google" id="ProtNLM"/>
    </source>
</evidence>
<proteinExistence type="inferred from homology"/>
<comment type="caution">
    <text evidence="5">The sequence shown here is derived from an EMBL/GenBank/DDBJ whole genome shotgun (WGS) entry which is preliminary data.</text>
</comment>
<comment type="similarity">
    <text evidence="1">Belongs to the EPG5 family.</text>
</comment>
<dbReference type="InterPro" id="IPR058750">
    <property type="entry name" value="TPR_Epg5"/>
</dbReference>
<feature type="domain" description="Epg5-like central TPR repeats" evidence="3">
    <location>
        <begin position="1555"/>
        <end position="1950"/>
    </location>
</feature>
<accession>A0ABR1AE50</accession>
<evidence type="ECO:0000256" key="2">
    <source>
        <dbReference type="ARBA" id="ARBA00023006"/>
    </source>
</evidence>
<evidence type="ECO:0000259" key="3">
    <source>
        <dbReference type="Pfam" id="PF26103"/>
    </source>
</evidence>